<reference evidence="2 3" key="1">
    <citation type="submission" date="2016-10" db="EMBL/GenBank/DDBJ databases">
        <authorList>
            <person name="de Groot N.N."/>
        </authorList>
    </citation>
    <scope>NUCLEOTIDE SEQUENCE [LARGE SCALE GENOMIC DNA]</scope>
    <source>
        <strain evidence="2 3">IPL20</strain>
    </source>
</reference>
<accession>A0A1I7NLT4</accession>
<evidence type="ECO:0000313" key="2">
    <source>
        <dbReference type="EMBL" id="SFV35593.1"/>
    </source>
</evidence>
<keyword evidence="3" id="KW-1185">Reference proteome</keyword>
<feature type="coiled-coil region" evidence="1">
    <location>
        <begin position="5"/>
        <end position="32"/>
    </location>
</feature>
<dbReference type="AlphaFoldDB" id="A0A1I7NLT4"/>
<organism evidence="2 3">
    <name type="scientific">Devosia crocina</name>
    <dbReference type="NCBI Taxonomy" id="429728"/>
    <lineage>
        <taxon>Bacteria</taxon>
        <taxon>Pseudomonadati</taxon>
        <taxon>Pseudomonadota</taxon>
        <taxon>Alphaproteobacteria</taxon>
        <taxon>Hyphomicrobiales</taxon>
        <taxon>Devosiaceae</taxon>
        <taxon>Devosia</taxon>
    </lineage>
</organism>
<gene>
    <name evidence="2" type="ORF">SAMN05216456_2185</name>
</gene>
<proteinExistence type="predicted"/>
<dbReference type="EMBL" id="FPCK01000002">
    <property type="protein sequence ID" value="SFV35593.1"/>
    <property type="molecule type" value="Genomic_DNA"/>
</dbReference>
<dbReference type="STRING" id="429728.SAMN05216456_2185"/>
<dbReference type="Proteomes" id="UP000199074">
    <property type="component" value="Unassembled WGS sequence"/>
</dbReference>
<keyword evidence="1" id="KW-0175">Coiled coil</keyword>
<sequence>MATVVRLSEEQIEQLLADADAMERTFKDMHEELARLDTPKDTLARFGKLHDRFSSVLEFLRRQRELGR</sequence>
<dbReference type="RefSeq" id="WP_092424441.1">
    <property type="nucleotide sequence ID" value="NZ_FPCK01000002.1"/>
</dbReference>
<evidence type="ECO:0000313" key="3">
    <source>
        <dbReference type="Proteomes" id="UP000199074"/>
    </source>
</evidence>
<name>A0A1I7NLT4_9HYPH</name>
<dbReference type="OrthoDB" id="7950395at2"/>
<protein>
    <submittedName>
        <fullName evidence="2">Uncharacterized protein</fullName>
    </submittedName>
</protein>
<evidence type="ECO:0000256" key="1">
    <source>
        <dbReference type="SAM" id="Coils"/>
    </source>
</evidence>